<keyword evidence="3" id="KW-0813">Transport</keyword>
<feature type="domain" description="Thioredoxin" evidence="10">
    <location>
        <begin position="1"/>
        <end position="104"/>
    </location>
</feature>
<evidence type="ECO:0000256" key="5">
    <source>
        <dbReference type="ARBA" id="ARBA00023157"/>
    </source>
</evidence>
<proteinExistence type="inferred from homology"/>
<dbReference type="AlphaFoldDB" id="A0AB73T3D2"/>
<feature type="site" description="Contributes to redox potential value" evidence="8">
    <location>
        <position position="29"/>
    </location>
</feature>
<dbReference type="PANTHER" id="PTHR45663:SF11">
    <property type="entry name" value="GEO12009P1"/>
    <property type="match status" value="1"/>
</dbReference>
<feature type="site" description="Deprotonates C-terminal active site Cys" evidence="8">
    <location>
        <position position="22"/>
    </location>
</feature>
<dbReference type="GO" id="GO:0005737">
    <property type="term" value="C:cytoplasm"/>
    <property type="evidence" value="ECO:0007669"/>
    <property type="project" value="TreeGrafter"/>
</dbReference>
<organism evidence="11 12">
    <name type="scientific">Murimonas intestini</name>
    <dbReference type="NCBI Taxonomy" id="1337051"/>
    <lineage>
        <taxon>Bacteria</taxon>
        <taxon>Bacillati</taxon>
        <taxon>Bacillota</taxon>
        <taxon>Clostridia</taxon>
        <taxon>Lachnospirales</taxon>
        <taxon>Lachnospiraceae</taxon>
        <taxon>Murimonas</taxon>
    </lineage>
</organism>
<keyword evidence="12" id="KW-1185">Reference proteome</keyword>
<comment type="similarity">
    <text evidence="1 7">Belongs to the thioredoxin family.</text>
</comment>
<gene>
    <name evidence="11" type="ORF">C7383_1064</name>
</gene>
<name>A0AB73T3D2_9FIRM</name>
<evidence type="ECO:0000256" key="1">
    <source>
        <dbReference type="ARBA" id="ARBA00008987"/>
    </source>
</evidence>
<dbReference type="GO" id="GO:0015035">
    <property type="term" value="F:protein-disulfide reductase activity"/>
    <property type="evidence" value="ECO:0007669"/>
    <property type="project" value="InterPro"/>
</dbReference>
<dbReference type="CDD" id="cd02947">
    <property type="entry name" value="TRX_family"/>
    <property type="match status" value="1"/>
</dbReference>
<dbReference type="SUPFAM" id="SSF52833">
    <property type="entry name" value="Thioredoxin-like"/>
    <property type="match status" value="1"/>
</dbReference>
<dbReference type="InterPro" id="IPR005746">
    <property type="entry name" value="Thioredoxin"/>
</dbReference>
<evidence type="ECO:0000256" key="6">
    <source>
        <dbReference type="ARBA" id="ARBA00023284"/>
    </source>
</evidence>
<evidence type="ECO:0000256" key="7">
    <source>
        <dbReference type="PIRNR" id="PIRNR000077"/>
    </source>
</evidence>
<evidence type="ECO:0000256" key="3">
    <source>
        <dbReference type="ARBA" id="ARBA00022448"/>
    </source>
</evidence>
<dbReference type="PANTHER" id="PTHR45663">
    <property type="entry name" value="GEO12009P1"/>
    <property type="match status" value="1"/>
</dbReference>
<dbReference type="Gene3D" id="3.40.30.10">
    <property type="entry name" value="Glutaredoxin"/>
    <property type="match status" value="1"/>
</dbReference>
<evidence type="ECO:0000256" key="9">
    <source>
        <dbReference type="PIRSR" id="PIRSR000077-4"/>
    </source>
</evidence>
<keyword evidence="4" id="KW-0249">Electron transport</keyword>
<dbReference type="Pfam" id="PF00085">
    <property type="entry name" value="Thioredoxin"/>
    <property type="match status" value="1"/>
</dbReference>
<dbReference type="PROSITE" id="PS51352">
    <property type="entry name" value="THIOREDOXIN_2"/>
    <property type="match status" value="1"/>
</dbReference>
<evidence type="ECO:0000256" key="2">
    <source>
        <dbReference type="ARBA" id="ARBA00020570"/>
    </source>
</evidence>
<dbReference type="RefSeq" id="WP_109626385.1">
    <property type="nucleotide sequence ID" value="NZ_CABJAT010000006.1"/>
</dbReference>
<dbReference type="InterPro" id="IPR013766">
    <property type="entry name" value="Thioredoxin_domain"/>
</dbReference>
<dbReference type="PROSITE" id="PS00194">
    <property type="entry name" value="THIOREDOXIN_1"/>
    <property type="match status" value="1"/>
</dbReference>
<feature type="active site" description="Nucleophile" evidence="8">
    <location>
        <position position="31"/>
    </location>
</feature>
<keyword evidence="5 9" id="KW-1015">Disulfide bond</keyword>
<feature type="disulfide bond" description="Redox-active" evidence="9">
    <location>
        <begin position="28"/>
        <end position="31"/>
    </location>
</feature>
<evidence type="ECO:0000313" key="12">
    <source>
        <dbReference type="Proteomes" id="UP000245412"/>
    </source>
</evidence>
<evidence type="ECO:0000259" key="10">
    <source>
        <dbReference type="PROSITE" id="PS51352"/>
    </source>
</evidence>
<evidence type="ECO:0000313" key="11">
    <source>
        <dbReference type="EMBL" id="PWJ75435.1"/>
    </source>
</evidence>
<comment type="caution">
    <text evidence="11">The sequence shown here is derived from an EMBL/GenBank/DDBJ whole genome shotgun (WGS) entry which is preliminary data.</text>
</comment>
<feature type="site" description="Contributes to redox potential value" evidence="8">
    <location>
        <position position="30"/>
    </location>
</feature>
<reference evidence="11 12" key="1">
    <citation type="submission" date="2018-05" db="EMBL/GenBank/DDBJ databases">
        <authorList>
            <person name="Goeker M."/>
            <person name="Huntemann M."/>
            <person name="Clum A."/>
            <person name="Pillay M."/>
            <person name="Palaniappan K."/>
            <person name="Varghese N."/>
            <person name="Mikhailova N."/>
            <person name="Stamatis D."/>
            <person name="Reddy T."/>
            <person name="Daum C."/>
            <person name="Shapiro N."/>
            <person name="Ivanova N."/>
            <person name="Kyrpides N."/>
            <person name="Woyke T."/>
        </authorList>
    </citation>
    <scope>NUCLEOTIDE SEQUENCE [LARGE SCALE GENOMIC DNA]</scope>
    <source>
        <strain evidence="11 12">DSM 26524</strain>
    </source>
</reference>
<feature type="active site" description="Nucleophile" evidence="8">
    <location>
        <position position="28"/>
    </location>
</feature>
<evidence type="ECO:0000256" key="4">
    <source>
        <dbReference type="ARBA" id="ARBA00022982"/>
    </source>
</evidence>
<dbReference type="EMBL" id="QGGY01000006">
    <property type="protein sequence ID" value="PWJ75435.1"/>
    <property type="molecule type" value="Genomic_DNA"/>
</dbReference>
<dbReference type="InterPro" id="IPR017937">
    <property type="entry name" value="Thioredoxin_CS"/>
</dbReference>
<sequence length="106" mass="12222">MLKEITEKEYEQYRGSSLVLADFFSSTCGPCKMLSYVLKDIEAQYGDSLIILKVDFDENKELVEEFQVTAYPTLILLKEGKEVERMQGLAAKPAIIKMIEKYKEEK</sequence>
<dbReference type="PIRSF" id="PIRSF000077">
    <property type="entry name" value="Thioredoxin"/>
    <property type="match status" value="1"/>
</dbReference>
<dbReference type="Proteomes" id="UP000245412">
    <property type="component" value="Unassembled WGS sequence"/>
</dbReference>
<protein>
    <recommendedName>
        <fullName evidence="2 7">Thioredoxin</fullName>
    </recommendedName>
</protein>
<keyword evidence="6 9" id="KW-0676">Redox-active center</keyword>
<accession>A0AB73T3D2</accession>
<evidence type="ECO:0000256" key="8">
    <source>
        <dbReference type="PIRSR" id="PIRSR000077-1"/>
    </source>
</evidence>
<dbReference type="InterPro" id="IPR036249">
    <property type="entry name" value="Thioredoxin-like_sf"/>
</dbReference>